<evidence type="ECO:0000313" key="3">
    <source>
        <dbReference type="Proteomes" id="UP001385892"/>
    </source>
</evidence>
<accession>A0ABU8WT92</accession>
<dbReference type="InterPro" id="IPR000073">
    <property type="entry name" value="AB_hydrolase_1"/>
</dbReference>
<dbReference type="RefSeq" id="WP_340346208.1">
    <property type="nucleotide sequence ID" value="NZ_JBBKZT010000017.1"/>
</dbReference>
<dbReference type="InterPro" id="IPR050471">
    <property type="entry name" value="AB_hydrolase"/>
</dbReference>
<dbReference type="InterPro" id="IPR029058">
    <property type="entry name" value="AB_hydrolase_fold"/>
</dbReference>
<dbReference type="SUPFAM" id="SSF53474">
    <property type="entry name" value="alpha/beta-Hydrolases"/>
    <property type="match status" value="1"/>
</dbReference>
<sequence>MHKFKTSDGIELAYYVDDSTRPWVKPDTILLLHPAMGSAKRYFEWVPRLSPHYRVLRMDMRGHGASQVPGADSPLNMERLVKDVTELLDQVGCESAHMAGTSAGGYIAQNTALSHPERVKSLLLFSSTPGLKQSMWPVWIKEVEKIGLRNWLAQNISSRLPVDQLDPKHVEWFLDEADKLEMNFGGRMVLLMSSLDWSDRLGEIRCPTLIARPGAANIGNESAYEMMAERIPDAQLVDYAGLPHHLTDAVPERCVADIMAFLRWRFGAP</sequence>
<dbReference type="PANTHER" id="PTHR43433:SF5">
    <property type="entry name" value="AB HYDROLASE-1 DOMAIN-CONTAINING PROTEIN"/>
    <property type="match status" value="1"/>
</dbReference>
<keyword evidence="3" id="KW-1185">Reference proteome</keyword>
<reference evidence="2 3" key="1">
    <citation type="submission" date="2024-03" db="EMBL/GenBank/DDBJ databases">
        <title>Novel species of the genus Variovorax.</title>
        <authorList>
            <person name="Liu Q."/>
            <person name="Xin Y.-H."/>
        </authorList>
    </citation>
    <scope>NUCLEOTIDE SEQUENCE [LARGE SCALE GENOMIC DNA]</scope>
    <source>
        <strain evidence="2 3">KACC 18900</strain>
    </source>
</reference>
<dbReference type="GO" id="GO:0016787">
    <property type="term" value="F:hydrolase activity"/>
    <property type="evidence" value="ECO:0007669"/>
    <property type="project" value="UniProtKB-KW"/>
</dbReference>
<feature type="domain" description="AB hydrolase-1" evidence="1">
    <location>
        <begin position="28"/>
        <end position="146"/>
    </location>
</feature>
<proteinExistence type="predicted"/>
<evidence type="ECO:0000313" key="2">
    <source>
        <dbReference type="EMBL" id="MEJ8850765.1"/>
    </source>
</evidence>
<keyword evidence="2" id="KW-0378">Hydrolase</keyword>
<gene>
    <name evidence="2" type="ORF">WKW82_29280</name>
</gene>
<name>A0ABU8WT92_9BURK</name>
<protein>
    <submittedName>
        <fullName evidence="2">Alpha/beta hydrolase</fullName>
    </submittedName>
</protein>
<organism evidence="2 3">
    <name type="scientific">Variovorax rhizosphaerae</name>
    <dbReference type="NCBI Taxonomy" id="1836200"/>
    <lineage>
        <taxon>Bacteria</taxon>
        <taxon>Pseudomonadati</taxon>
        <taxon>Pseudomonadota</taxon>
        <taxon>Betaproteobacteria</taxon>
        <taxon>Burkholderiales</taxon>
        <taxon>Comamonadaceae</taxon>
        <taxon>Variovorax</taxon>
    </lineage>
</organism>
<dbReference type="PANTHER" id="PTHR43433">
    <property type="entry name" value="HYDROLASE, ALPHA/BETA FOLD FAMILY PROTEIN"/>
    <property type="match status" value="1"/>
</dbReference>
<dbReference type="Pfam" id="PF00561">
    <property type="entry name" value="Abhydrolase_1"/>
    <property type="match status" value="1"/>
</dbReference>
<comment type="caution">
    <text evidence="2">The sequence shown here is derived from an EMBL/GenBank/DDBJ whole genome shotgun (WGS) entry which is preliminary data.</text>
</comment>
<dbReference type="PRINTS" id="PR00111">
    <property type="entry name" value="ABHYDROLASE"/>
</dbReference>
<evidence type="ECO:0000259" key="1">
    <source>
        <dbReference type="Pfam" id="PF00561"/>
    </source>
</evidence>
<dbReference type="Proteomes" id="UP001385892">
    <property type="component" value="Unassembled WGS sequence"/>
</dbReference>
<dbReference type="Gene3D" id="3.40.50.1820">
    <property type="entry name" value="alpha/beta hydrolase"/>
    <property type="match status" value="1"/>
</dbReference>
<dbReference type="EMBL" id="JBBKZT010000017">
    <property type="protein sequence ID" value="MEJ8850765.1"/>
    <property type="molecule type" value="Genomic_DNA"/>
</dbReference>